<feature type="domain" description="AMP-dependent synthetase/ligase" evidence="4">
    <location>
        <begin position="73"/>
        <end position="184"/>
    </location>
</feature>
<dbReference type="SUPFAM" id="SSF56801">
    <property type="entry name" value="Acetyl-CoA synthetase-like"/>
    <property type="match status" value="1"/>
</dbReference>
<feature type="domain" description="AMP-binding enzyme C-terminal" evidence="5">
    <location>
        <begin position="483"/>
        <end position="560"/>
    </location>
</feature>
<dbReference type="InterPro" id="IPR042099">
    <property type="entry name" value="ANL_N_sf"/>
</dbReference>
<dbReference type="PANTHER" id="PTHR24096:SF422">
    <property type="entry name" value="BCDNA.GH02901"/>
    <property type="match status" value="1"/>
</dbReference>
<gene>
    <name evidence="6" type="ORF">DGAL_LOCUS4847</name>
</gene>
<comment type="caution">
    <text evidence="6">The sequence shown here is derived from an EMBL/GenBank/DDBJ whole genome shotgun (WGS) entry which is preliminary data.</text>
</comment>
<evidence type="ECO:0000256" key="1">
    <source>
        <dbReference type="ARBA" id="ARBA00004275"/>
    </source>
</evidence>
<evidence type="ECO:0000313" key="6">
    <source>
        <dbReference type="EMBL" id="CAH0102451.1"/>
    </source>
</evidence>
<feature type="domain" description="AMP-dependent synthetase/ligase" evidence="4">
    <location>
        <begin position="240"/>
        <end position="432"/>
    </location>
</feature>
<dbReference type="PANTHER" id="PTHR24096">
    <property type="entry name" value="LONG-CHAIN-FATTY-ACID--COA LIGASE"/>
    <property type="match status" value="1"/>
</dbReference>
<evidence type="ECO:0000259" key="4">
    <source>
        <dbReference type="Pfam" id="PF00501"/>
    </source>
</evidence>
<sequence>MSLHLRSTLNKAALLVNRIGSSINGQKATLGGQAAPAFKLQPTPDVSKFENNIVTSPYGDCELHDMTMVQKVFESASRWPNKIAMECGITGRKYSYEMMRQLIRRFGSALTRMGYKKGEVFAIISPNIPEFPIVLYGASGAGMPVSLVNPTFTAEEMARQLTVVGATVIFGVAPMAETFKQVARLCPTIRNVILLGPPQEGAVSFQQMAQDSGDLFNENLDINAKEDVFFASSFQWNFRVMLTHFNMSSNAMQFLQPGGTNHQIATTNYQDTYICLLPFFHTYGVTLLMNTGFQTGAKLVTLPQFEVQTDSDARCSSTSNSLAQHPALKVESFSQTHTIFCGAAPMSVQTSVKLIERLNNPNLSLQEGYGLSETSPGVLMAPLGNTRLGSCGAPISRSKAKVINHEISDQALGPYQHGELYVSGPQVMKGYLNNPKATNEIIDEDGWVRTGDVAYYDDDGNFYIVDRLKELIKVKGLQVAPAELEDILNSHPAVAEAAVIGIPDVQAGELPRAYVVRKPGMASVSDAEIQAFVDSKVSSHKQIKGGIEFRSAIPKNNMGKILRRELRVEYANNQQQ</sequence>
<dbReference type="InterPro" id="IPR025110">
    <property type="entry name" value="AMP-bd_C"/>
</dbReference>
<evidence type="ECO:0000313" key="7">
    <source>
        <dbReference type="Proteomes" id="UP000789390"/>
    </source>
</evidence>
<organism evidence="6 7">
    <name type="scientific">Daphnia galeata</name>
    <dbReference type="NCBI Taxonomy" id="27404"/>
    <lineage>
        <taxon>Eukaryota</taxon>
        <taxon>Metazoa</taxon>
        <taxon>Ecdysozoa</taxon>
        <taxon>Arthropoda</taxon>
        <taxon>Crustacea</taxon>
        <taxon>Branchiopoda</taxon>
        <taxon>Diplostraca</taxon>
        <taxon>Cladocera</taxon>
        <taxon>Anomopoda</taxon>
        <taxon>Daphniidae</taxon>
        <taxon>Daphnia</taxon>
    </lineage>
</organism>
<keyword evidence="7" id="KW-1185">Reference proteome</keyword>
<dbReference type="EMBL" id="CAKKLH010000081">
    <property type="protein sequence ID" value="CAH0102451.1"/>
    <property type="molecule type" value="Genomic_DNA"/>
</dbReference>
<accession>A0A8J2RDL2</accession>
<dbReference type="OrthoDB" id="10253869at2759"/>
<evidence type="ECO:0000256" key="2">
    <source>
        <dbReference type="ARBA" id="ARBA00006432"/>
    </source>
</evidence>
<evidence type="ECO:0000256" key="3">
    <source>
        <dbReference type="ARBA" id="ARBA00023140"/>
    </source>
</evidence>
<proteinExistence type="inferred from homology"/>
<dbReference type="Gene3D" id="3.30.300.30">
    <property type="match status" value="1"/>
</dbReference>
<dbReference type="Gene3D" id="2.30.38.10">
    <property type="entry name" value="Luciferase, Domain 3"/>
    <property type="match status" value="1"/>
</dbReference>
<dbReference type="Pfam" id="PF13193">
    <property type="entry name" value="AMP-binding_C"/>
    <property type="match status" value="1"/>
</dbReference>
<dbReference type="Pfam" id="PF00501">
    <property type="entry name" value="AMP-binding"/>
    <property type="match status" value="2"/>
</dbReference>
<dbReference type="InterPro" id="IPR000873">
    <property type="entry name" value="AMP-dep_synth/lig_dom"/>
</dbReference>
<dbReference type="GO" id="GO:0016405">
    <property type="term" value="F:CoA-ligase activity"/>
    <property type="evidence" value="ECO:0007669"/>
    <property type="project" value="TreeGrafter"/>
</dbReference>
<dbReference type="InterPro" id="IPR045851">
    <property type="entry name" value="AMP-bd_C_sf"/>
</dbReference>
<name>A0A8J2RDL2_9CRUS</name>
<dbReference type="Proteomes" id="UP000789390">
    <property type="component" value="Unassembled WGS sequence"/>
</dbReference>
<keyword evidence="3" id="KW-0576">Peroxisome</keyword>
<comment type="similarity">
    <text evidence="2">Belongs to the ATP-dependent AMP-binding enzyme family.</text>
</comment>
<evidence type="ECO:0008006" key="8">
    <source>
        <dbReference type="Google" id="ProtNLM"/>
    </source>
</evidence>
<dbReference type="Gene3D" id="3.40.50.12780">
    <property type="entry name" value="N-terminal domain of ligase-like"/>
    <property type="match status" value="1"/>
</dbReference>
<evidence type="ECO:0000259" key="5">
    <source>
        <dbReference type="Pfam" id="PF13193"/>
    </source>
</evidence>
<dbReference type="GO" id="GO:0005777">
    <property type="term" value="C:peroxisome"/>
    <property type="evidence" value="ECO:0007669"/>
    <property type="project" value="UniProtKB-SubCell"/>
</dbReference>
<comment type="subcellular location">
    <subcellularLocation>
        <location evidence="1">Peroxisome</location>
    </subcellularLocation>
</comment>
<dbReference type="FunFam" id="3.30.300.30:FF:000007">
    <property type="entry name" value="4-coumarate--CoA ligase 2"/>
    <property type="match status" value="1"/>
</dbReference>
<dbReference type="Gene3D" id="3.40.50.980">
    <property type="match status" value="2"/>
</dbReference>
<dbReference type="AlphaFoldDB" id="A0A8J2RDL2"/>
<protein>
    <recommendedName>
        <fullName evidence="8">4-coumarate--CoA ligase</fullName>
    </recommendedName>
</protein>
<reference evidence="6" key="1">
    <citation type="submission" date="2021-11" db="EMBL/GenBank/DDBJ databases">
        <authorList>
            <person name="Schell T."/>
        </authorList>
    </citation>
    <scope>NUCLEOTIDE SEQUENCE</scope>
    <source>
        <strain evidence="6">M5</strain>
    </source>
</reference>